<evidence type="ECO:0000313" key="2">
    <source>
        <dbReference type="Proteomes" id="UP000181951"/>
    </source>
</evidence>
<accession>A0A1H8QMF2</accession>
<protein>
    <recommendedName>
        <fullName evidence="3">NTP pyrophosphohydrolase MazG putative catalytic core domain-containing protein</fullName>
    </recommendedName>
</protein>
<dbReference type="OrthoDB" id="3785106at2"/>
<dbReference type="STRING" id="310780.SAMN05216267_103079"/>
<keyword evidence="2" id="KW-1185">Reference proteome</keyword>
<dbReference type="Gene3D" id="1.10.287.1080">
    <property type="entry name" value="MazG-like"/>
    <property type="match status" value="1"/>
</dbReference>
<proteinExistence type="predicted"/>
<sequence>MTDDSTWETVERLKQWLDDNDGLALEMAPVMRLLKLQEEIGEAAQATMGALGANPRKGKSHTWEDAEAEVCDVILSGMVLLATLTPHAAKRFEERLGIIAERSLVANP</sequence>
<dbReference type="RefSeq" id="WP_069462272.1">
    <property type="nucleotide sequence ID" value="NZ_FODD01000030.1"/>
</dbReference>
<reference evidence="1 2" key="1">
    <citation type="submission" date="2016-10" db="EMBL/GenBank/DDBJ databases">
        <authorList>
            <person name="de Groot N.N."/>
        </authorList>
    </citation>
    <scope>NUCLEOTIDE SEQUENCE [LARGE SCALE GENOMIC DNA]</scope>
    <source>
        <strain evidence="1 2">CGMCC 4.2026</strain>
    </source>
</reference>
<dbReference type="SUPFAM" id="SSF101386">
    <property type="entry name" value="all-alpha NTP pyrophosphatases"/>
    <property type="match status" value="1"/>
</dbReference>
<dbReference type="CDD" id="cd11533">
    <property type="entry name" value="NTP-PPase_Af0060_like"/>
    <property type="match status" value="1"/>
</dbReference>
<name>A0A1H8QMF2_9ACTN</name>
<dbReference type="EMBL" id="FODD01000030">
    <property type="protein sequence ID" value="SEO55425.1"/>
    <property type="molecule type" value="Genomic_DNA"/>
</dbReference>
<dbReference type="Proteomes" id="UP000181951">
    <property type="component" value="Unassembled WGS sequence"/>
</dbReference>
<evidence type="ECO:0000313" key="1">
    <source>
        <dbReference type="EMBL" id="SEO55425.1"/>
    </source>
</evidence>
<dbReference type="InterPro" id="IPR044548">
    <property type="entry name" value="AF0060_NTP-PPase_MazG-like"/>
</dbReference>
<organism evidence="1 2">
    <name type="scientific">Actinacidiphila rubida</name>
    <dbReference type="NCBI Taxonomy" id="310780"/>
    <lineage>
        <taxon>Bacteria</taxon>
        <taxon>Bacillati</taxon>
        <taxon>Actinomycetota</taxon>
        <taxon>Actinomycetes</taxon>
        <taxon>Kitasatosporales</taxon>
        <taxon>Streptomycetaceae</taxon>
        <taxon>Actinacidiphila</taxon>
    </lineage>
</organism>
<evidence type="ECO:0008006" key="3">
    <source>
        <dbReference type="Google" id="ProtNLM"/>
    </source>
</evidence>
<dbReference type="AlphaFoldDB" id="A0A1H8QMF2"/>
<gene>
    <name evidence="1" type="ORF">SAMN05216267_103079</name>
</gene>